<dbReference type="AlphaFoldDB" id="A0A0J9W649"/>
<keyword evidence="1" id="KW-0812">Transmembrane</keyword>
<evidence type="ECO:0000256" key="1">
    <source>
        <dbReference type="SAM" id="Phobius"/>
    </source>
</evidence>
<evidence type="ECO:0000313" key="2">
    <source>
        <dbReference type="EMBL" id="KMZ95993.1"/>
    </source>
</evidence>
<reference evidence="2 3" key="1">
    <citation type="submission" date="2011-09" db="EMBL/GenBank/DDBJ databases">
        <title>The Genome Sequence of Plasmodium vivax North Korean.</title>
        <authorList>
            <consortium name="The Broad Institute Genome Sequencing Platform"/>
            <consortium name="The Broad Institute Genome Sequencing Center for Infectious Disease"/>
            <person name="Neafsey D."/>
            <person name="Carlton J."/>
            <person name="Barnwell J."/>
            <person name="Collins W."/>
            <person name="Escalante A."/>
            <person name="Mullikin J."/>
            <person name="Saul A."/>
            <person name="Guigo R."/>
            <person name="Camara F."/>
            <person name="Young S.K."/>
            <person name="Zeng Q."/>
            <person name="Gargeya S."/>
            <person name="Fitzgerald M."/>
            <person name="Haas B."/>
            <person name="Abouelleil A."/>
            <person name="Alvarado L."/>
            <person name="Arachchi H.M."/>
            <person name="Berlin A."/>
            <person name="Brown A."/>
            <person name="Chapman S.B."/>
            <person name="Chen Z."/>
            <person name="Dunbar C."/>
            <person name="Freedman E."/>
            <person name="Gearin G."/>
            <person name="Gellesch M."/>
            <person name="Goldberg J."/>
            <person name="Griggs A."/>
            <person name="Gujja S."/>
            <person name="Heiman D."/>
            <person name="Howarth C."/>
            <person name="Larson L."/>
            <person name="Lui A."/>
            <person name="MacDonald P.J.P."/>
            <person name="Montmayeur A."/>
            <person name="Murphy C."/>
            <person name="Neiman D."/>
            <person name="Pearson M."/>
            <person name="Priest M."/>
            <person name="Roberts A."/>
            <person name="Saif S."/>
            <person name="Shea T."/>
            <person name="Shenoy N."/>
            <person name="Sisk P."/>
            <person name="Stolte C."/>
            <person name="Sykes S."/>
            <person name="Wortman J."/>
            <person name="Nusbaum C."/>
            <person name="Birren B."/>
        </authorList>
    </citation>
    <scope>NUCLEOTIDE SEQUENCE [LARGE SCALE GENOMIC DNA]</scope>
    <source>
        <strain evidence="2 3">North Korean</strain>
    </source>
</reference>
<sequence>MNTFNFAFINICFNLHIYNKISFHSQFEFFEGIDSRIKIEEELIEKAQSAEDVTCKSLESSGIPKKVINNKVCEQFKYFYKSLCTGENKECNKNDYAFLNFWLNNILYSYEKSDQIDANVYFQKLKDKDRDFDKGDNLKSSIYKINNDTLDNMNIIYNLYRIYRNIYDGKDVVCIEHTQCLNYYNKIVEEYKKGLIKCPNYATNFCKSLGLFNIIITRNKVNLLLSNKFTLSDSLDLPTYAEIAKELGIYDGKEITLLIFSIVGPIFGIITLWIYLKKVKKFY</sequence>
<protein>
    <submittedName>
        <fullName evidence="2">Uncharacterized protein</fullName>
    </submittedName>
</protein>
<gene>
    <name evidence="2" type="ORF">PVNG_02842</name>
</gene>
<name>A0A0J9W649_PLAVI</name>
<accession>A0A0J9W649</accession>
<organism evidence="2 3">
    <name type="scientific">Plasmodium vivax North Korean</name>
    <dbReference type="NCBI Taxonomy" id="1035514"/>
    <lineage>
        <taxon>Eukaryota</taxon>
        <taxon>Sar</taxon>
        <taxon>Alveolata</taxon>
        <taxon>Apicomplexa</taxon>
        <taxon>Aconoidasida</taxon>
        <taxon>Haemosporida</taxon>
        <taxon>Plasmodiidae</taxon>
        <taxon>Plasmodium</taxon>
        <taxon>Plasmodium (Plasmodium)</taxon>
    </lineage>
</organism>
<dbReference type="Proteomes" id="UP000053239">
    <property type="component" value="Unassembled WGS sequence"/>
</dbReference>
<feature type="transmembrane region" description="Helical" evidence="1">
    <location>
        <begin position="255"/>
        <end position="276"/>
    </location>
</feature>
<dbReference type="OrthoDB" id="10309714at2759"/>
<proteinExistence type="predicted"/>
<keyword evidence="1" id="KW-1133">Transmembrane helix</keyword>
<keyword evidence="1" id="KW-0472">Membrane</keyword>
<evidence type="ECO:0000313" key="3">
    <source>
        <dbReference type="Proteomes" id="UP000053239"/>
    </source>
</evidence>
<dbReference type="EMBL" id="KQ235714">
    <property type="protein sequence ID" value="KMZ95993.1"/>
    <property type="molecule type" value="Genomic_DNA"/>
</dbReference>